<reference evidence="1" key="1">
    <citation type="thesis" date="2020" institute="ProQuest LLC" country="789 East Eisenhower Parkway, Ann Arbor, MI, USA">
        <title>Comparative Genomics and Chromosome Evolution.</title>
        <authorList>
            <person name="Mudd A.B."/>
        </authorList>
    </citation>
    <scope>NUCLEOTIDE SEQUENCE</scope>
    <source>
        <strain evidence="1">237g6f4</strain>
        <tissue evidence="1">Blood</tissue>
    </source>
</reference>
<evidence type="ECO:0000313" key="2">
    <source>
        <dbReference type="Proteomes" id="UP000824782"/>
    </source>
</evidence>
<comment type="caution">
    <text evidence="1">The sequence shown here is derived from an EMBL/GenBank/DDBJ whole genome shotgun (WGS) entry which is preliminary data.</text>
</comment>
<proteinExistence type="predicted"/>
<organism evidence="1 2">
    <name type="scientific">Engystomops pustulosus</name>
    <name type="common">Tungara frog</name>
    <name type="synonym">Physalaemus pustulosus</name>
    <dbReference type="NCBI Taxonomy" id="76066"/>
    <lineage>
        <taxon>Eukaryota</taxon>
        <taxon>Metazoa</taxon>
        <taxon>Chordata</taxon>
        <taxon>Craniata</taxon>
        <taxon>Vertebrata</taxon>
        <taxon>Euteleostomi</taxon>
        <taxon>Amphibia</taxon>
        <taxon>Batrachia</taxon>
        <taxon>Anura</taxon>
        <taxon>Neobatrachia</taxon>
        <taxon>Hyloidea</taxon>
        <taxon>Leptodactylidae</taxon>
        <taxon>Leiuperinae</taxon>
        <taxon>Engystomops</taxon>
    </lineage>
</organism>
<name>A0AAV7BDE2_ENGPU</name>
<dbReference type="EMBL" id="WNYA01000005">
    <property type="protein sequence ID" value="KAG8570605.1"/>
    <property type="molecule type" value="Genomic_DNA"/>
</dbReference>
<evidence type="ECO:0000313" key="1">
    <source>
        <dbReference type="EMBL" id="KAG8570605.1"/>
    </source>
</evidence>
<protein>
    <submittedName>
        <fullName evidence="1">Uncharacterized protein</fullName>
    </submittedName>
</protein>
<accession>A0AAV7BDE2</accession>
<dbReference type="Proteomes" id="UP000824782">
    <property type="component" value="Unassembled WGS sequence"/>
</dbReference>
<dbReference type="AlphaFoldDB" id="A0AAV7BDE2"/>
<sequence length="81" mass="9853">MTLHKIYGRYTVVNFARLYIFSRTRKKKVLYISYYISSISKNTIYNVYIYIPCVRVHHRRHIMHYLCQGVSFSYEITFCAI</sequence>
<gene>
    <name evidence="1" type="ORF">GDO81_011347</name>
</gene>
<keyword evidence="2" id="KW-1185">Reference proteome</keyword>